<feature type="signal peptide" evidence="2">
    <location>
        <begin position="1"/>
        <end position="28"/>
    </location>
</feature>
<evidence type="ECO:0000313" key="3">
    <source>
        <dbReference type="EMBL" id="AXI79123.1"/>
    </source>
</evidence>
<keyword evidence="4" id="KW-1185">Reference proteome</keyword>
<protein>
    <submittedName>
        <fullName evidence="3">Uncharacterized protein</fullName>
    </submittedName>
</protein>
<reference evidence="4" key="1">
    <citation type="submission" date="2018-07" db="EMBL/GenBank/DDBJ databases">
        <title>Streptacidiphilus bronchialis DSM 106435 chromosome.</title>
        <authorList>
            <person name="Batra D."/>
            <person name="Gulvik C.A."/>
        </authorList>
    </citation>
    <scope>NUCLEOTIDE SEQUENCE [LARGE SCALE GENOMIC DNA]</scope>
    <source>
        <strain evidence="4">DSM 106435</strain>
    </source>
</reference>
<proteinExistence type="predicted"/>
<dbReference type="Proteomes" id="UP000249340">
    <property type="component" value="Chromosome"/>
</dbReference>
<dbReference type="RefSeq" id="WP_114914428.1">
    <property type="nucleotide sequence ID" value="NZ_CP031264.1"/>
</dbReference>
<name>A0A345SZG8_9ACTN</name>
<evidence type="ECO:0000256" key="1">
    <source>
        <dbReference type="SAM" id="MobiDB-lite"/>
    </source>
</evidence>
<dbReference type="EMBL" id="CP031264">
    <property type="protein sequence ID" value="AXI79123.1"/>
    <property type="molecule type" value="Genomic_DNA"/>
</dbReference>
<gene>
    <name evidence="3" type="ORF">C7M71_018575</name>
</gene>
<sequence>MRSIRILVAAVAALVAIGLLATTAFGSAATRGSGARGAVVAAPASACAEEEPPQQSPARPGPRLDRRTAPRPAPGSAVDHGCGEVRDAGGGTGAVAGPRAGASYRNCSDRPDLARLHVLRC</sequence>
<accession>A0A345SZG8</accession>
<feature type="chain" id="PRO_5016897040" evidence="2">
    <location>
        <begin position="29"/>
        <end position="121"/>
    </location>
</feature>
<dbReference type="KEGG" id="stri:C7M71_018575"/>
<evidence type="ECO:0000256" key="2">
    <source>
        <dbReference type="SAM" id="SignalP"/>
    </source>
</evidence>
<organism evidence="3 4">
    <name type="scientific">Peterkaempfera bronchialis</name>
    <dbReference type="NCBI Taxonomy" id="2126346"/>
    <lineage>
        <taxon>Bacteria</taxon>
        <taxon>Bacillati</taxon>
        <taxon>Actinomycetota</taxon>
        <taxon>Actinomycetes</taxon>
        <taxon>Kitasatosporales</taxon>
        <taxon>Streptomycetaceae</taxon>
        <taxon>Peterkaempfera</taxon>
    </lineage>
</organism>
<evidence type="ECO:0000313" key="4">
    <source>
        <dbReference type="Proteomes" id="UP000249340"/>
    </source>
</evidence>
<feature type="region of interest" description="Disordered" evidence="1">
    <location>
        <begin position="43"/>
        <end position="102"/>
    </location>
</feature>
<dbReference type="AlphaFoldDB" id="A0A345SZG8"/>
<keyword evidence="2" id="KW-0732">Signal</keyword>